<sequence>MKKLLTILGSVGLVVATSAAVIACGDKSQQKAPDTKPTEETRKEDKEEPKKDDEKTEDKEKKDQIDFSKVEKQIIGNFSPNNKTVPQSDIKKKLAELLKVKESELTDLNVNYEENTGKVTLPRFKKTLEFKFTTKYELGEFKQKNKAVPQSDIKKKLAELLKVKESELTDLNVNYEENTGSVRAKDYPKPFEFKFSVKEENKNK</sequence>
<feature type="compositionally biased region" description="Basic and acidic residues" evidence="1">
    <location>
        <begin position="33"/>
        <end position="68"/>
    </location>
</feature>
<evidence type="ECO:0000313" key="3">
    <source>
        <dbReference type="EMBL" id="CBW54634.1"/>
    </source>
</evidence>
<accession>F4MRA0</accession>
<protein>
    <recommendedName>
        <fullName evidence="5">Lipoprotein</fullName>
    </recommendedName>
</protein>
<dbReference type="PROSITE" id="PS51257">
    <property type="entry name" value="PROKAR_LIPOPROTEIN"/>
    <property type="match status" value="1"/>
</dbReference>
<reference evidence="4" key="2">
    <citation type="journal article" date="2011" name="BMC Genomics">
        <title>Mycoplasma mycoides, from mycoides Small Colony to capri. A microevolutionary perspective.</title>
        <authorList>
            <person name="Thiaucourt F."/>
            <person name="Manso-Silvan L."/>
            <person name="Salah W."/>
            <person name="Barbe V."/>
            <person name="Berger A."/>
            <person name="Jacob D."/>
            <person name="Breton M."/>
            <person name="Dupuy V."/>
            <person name="Lomenech A.M."/>
            <person name="Blanchard A."/>
            <person name="Sirand-Pugnet P."/>
        </authorList>
    </citation>
    <scope>NUCLEOTIDE SEQUENCE [LARGE SCALE GENOMIC DNA]</scope>
    <source>
        <strain evidence="4">95010</strain>
    </source>
</reference>
<dbReference type="RefSeq" id="WP_013729999.1">
    <property type="nucleotide sequence ID" value="NC_015431.1"/>
</dbReference>
<keyword evidence="2" id="KW-0732">Signal</keyword>
<dbReference type="AlphaFoldDB" id="F4MRA0"/>
<feature type="region of interest" description="Disordered" evidence="1">
    <location>
        <begin position="24"/>
        <end position="68"/>
    </location>
</feature>
<evidence type="ECO:0000256" key="2">
    <source>
        <dbReference type="SAM" id="SignalP"/>
    </source>
</evidence>
<feature type="signal peptide" evidence="2">
    <location>
        <begin position="1"/>
        <end position="23"/>
    </location>
</feature>
<name>F4MRA0_MYCML</name>
<dbReference type="Proteomes" id="UP000010103">
    <property type="component" value="Chromosome"/>
</dbReference>
<dbReference type="EMBL" id="FQ377874">
    <property type="protein sequence ID" value="CBW54634.1"/>
    <property type="molecule type" value="Genomic_DNA"/>
</dbReference>
<feature type="chain" id="PRO_5003317671" description="Lipoprotein" evidence="2">
    <location>
        <begin position="24"/>
        <end position="204"/>
    </location>
</feature>
<reference evidence="4" key="1">
    <citation type="journal article" date="2011" name="BMC Genomics">
        <title>Mycoplasma mycoides, from "mycoides Small Colony" to "capri". A microevolutionary perspective.</title>
        <authorList>
            <person name="Thiaucourt F."/>
            <person name="Manso-Silvan L."/>
            <person name="Salah W."/>
            <person name="Barbe V."/>
            <person name="Berger A."/>
            <person name="Jacob D."/>
            <person name="Breton M."/>
            <person name="Dupuy V."/>
            <person name="Lomenech A.M."/>
            <person name="Blanchard A."/>
            <person name="Sirand-Pugnet P."/>
        </authorList>
    </citation>
    <scope>NUCLEOTIDE SEQUENCE [LARGE SCALE GENOMIC DNA]</scope>
    <source>
        <strain evidence="4">95010</strain>
    </source>
</reference>
<evidence type="ECO:0008006" key="5">
    <source>
        <dbReference type="Google" id="ProtNLM"/>
    </source>
</evidence>
<evidence type="ECO:0000256" key="1">
    <source>
        <dbReference type="SAM" id="MobiDB-lite"/>
    </source>
</evidence>
<organism evidence="3 4">
    <name type="scientific">Mycoplasma mycoides subsp. capri LC str. 95010</name>
    <dbReference type="NCBI Taxonomy" id="862259"/>
    <lineage>
        <taxon>Bacteria</taxon>
        <taxon>Bacillati</taxon>
        <taxon>Mycoplasmatota</taxon>
        <taxon>Mollicutes</taxon>
        <taxon>Mycoplasmataceae</taxon>
        <taxon>Mycoplasma</taxon>
    </lineage>
</organism>
<proteinExistence type="predicted"/>
<dbReference type="KEGG" id="mml:MLC_9040"/>
<evidence type="ECO:0000313" key="4">
    <source>
        <dbReference type="Proteomes" id="UP000010103"/>
    </source>
</evidence>
<dbReference type="HOGENOM" id="CLU_112873_0_0_14"/>
<dbReference type="InterPro" id="IPR054816">
    <property type="entry name" value="Lipoprotein_mollicutes-type_CS"/>
</dbReference>
<gene>
    <name evidence="3" type="ORF">MLC_9040</name>
</gene>
<dbReference type="NCBIfam" id="NF038029">
    <property type="entry name" value="LP_plasma"/>
    <property type="match status" value="1"/>
</dbReference>